<keyword evidence="1" id="KW-0472">Membrane</keyword>
<feature type="transmembrane region" description="Helical" evidence="1">
    <location>
        <begin position="154"/>
        <end position="175"/>
    </location>
</feature>
<dbReference type="VEuPathDB" id="FungiDB:ASPWEDRAFT_103198"/>
<keyword evidence="1" id="KW-0812">Transmembrane</keyword>
<dbReference type="GeneID" id="63743393"/>
<feature type="transmembrane region" description="Helical" evidence="1">
    <location>
        <begin position="278"/>
        <end position="299"/>
    </location>
</feature>
<accession>A0A1L9RV51</accession>
<dbReference type="SUPFAM" id="SSF48097">
    <property type="entry name" value="Regulator of G-protein signaling, RGS"/>
    <property type="match status" value="1"/>
</dbReference>
<protein>
    <submittedName>
        <fullName evidence="2">Uncharacterized protein</fullName>
    </submittedName>
</protein>
<name>A0A1L9RV51_ASPWE</name>
<evidence type="ECO:0000313" key="3">
    <source>
        <dbReference type="Proteomes" id="UP000184383"/>
    </source>
</evidence>
<sequence>MADLTIYNAPTVPPKYDQVGVFYIAFCVTWSTLLVAGMIFCWFNRHIPIIRIRGLPLSFSAIALLHVYWIMGQITYPVGQAVPTVLAYDLQYFAMGIYYPLGIALFQASNLRFLHVAKMQKQFAHPELRSTRRCNGGDSSWLCRLRNMDYMTRTLTFIGIGMALQFAITVGMWFACMKYHPTYGIPGTEIKGATLPEQMADLSRGWEWWPSLLWQVIWTWVAAPILIWRAWGIRDTMGWRTQTIVCCVASLHAVPMFMVASYVPSFAKVNVYFPPSQWIHVSIIIFEIFTVFVPIFELIRLRILSEKASSSNAKYDPSSLATVMRTTPSTEWKNTSSSTLAEKGLAIDCLEEYSGDRLFTMDALEHVLAKNPEPLQDFAAFSDFSGENIAFLSHAAAWKASLPEPLEKEHMYDAFNQALQIYITFISIRDAEFPLNISSQSLKHLESVFEKPARAIYGEGAVNAAVPFEVPSSSPAPHEISIARYTDEIPDGFNMAIFDDVQNHVKYLILTNTWPKFVEAMRRRTSVSTAHSDITASSDRTLATWVSVQSEKLKSLF</sequence>
<evidence type="ECO:0000256" key="1">
    <source>
        <dbReference type="SAM" id="Phobius"/>
    </source>
</evidence>
<keyword evidence="1" id="KW-1133">Transmembrane helix</keyword>
<proteinExistence type="predicted"/>
<dbReference type="AlphaFoldDB" id="A0A1L9RV51"/>
<dbReference type="InterPro" id="IPR044926">
    <property type="entry name" value="RGS_subdomain_2"/>
</dbReference>
<feature type="transmembrane region" description="Helical" evidence="1">
    <location>
        <begin position="96"/>
        <end position="114"/>
    </location>
</feature>
<dbReference type="Proteomes" id="UP000184383">
    <property type="component" value="Unassembled WGS sequence"/>
</dbReference>
<gene>
    <name evidence="2" type="ORF">ASPWEDRAFT_103198</name>
</gene>
<dbReference type="Gene3D" id="1.10.167.10">
    <property type="entry name" value="Regulator of G-protein Signalling 4, domain 2"/>
    <property type="match status" value="1"/>
</dbReference>
<feature type="transmembrane region" description="Helical" evidence="1">
    <location>
        <begin position="212"/>
        <end position="231"/>
    </location>
</feature>
<feature type="transmembrane region" description="Helical" evidence="1">
    <location>
        <begin position="243"/>
        <end position="263"/>
    </location>
</feature>
<reference evidence="3" key="1">
    <citation type="journal article" date="2017" name="Genome Biol.">
        <title>Comparative genomics reveals high biological diversity and specific adaptations in the industrially and medically important fungal genus Aspergillus.</title>
        <authorList>
            <person name="de Vries R.P."/>
            <person name="Riley R."/>
            <person name="Wiebenga A."/>
            <person name="Aguilar-Osorio G."/>
            <person name="Amillis S."/>
            <person name="Uchima C.A."/>
            <person name="Anderluh G."/>
            <person name="Asadollahi M."/>
            <person name="Askin M."/>
            <person name="Barry K."/>
            <person name="Battaglia E."/>
            <person name="Bayram O."/>
            <person name="Benocci T."/>
            <person name="Braus-Stromeyer S.A."/>
            <person name="Caldana C."/>
            <person name="Canovas D."/>
            <person name="Cerqueira G.C."/>
            <person name="Chen F."/>
            <person name="Chen W."/>
            <person name="Choi C."/>
            <person name="Clum A."/>
            <person name="Dos Santos R.A."/>
            <person name="Damasio A.R."/>
            <person name="Diallinas G."/>
            <person name="Emri T."/>
            <person name="Fekete E."/>
            <person name="Flipphi M."/>
            <person name="Freyberg S."/>
            <person name="Gallo A."/>
            <person name="Gournas C."/>
            <person name="Habgood R."/>
            <person name="Hainaut M."/>
            <person name="Harispe M.L."/>
            <person name="Henrissat B."/>
            <person name="Hilden K.S."/>
            <person name="Hope R."/>
            <person name="Hossain A."/>
            <person name="Karabika E."/>
            <person name="Karaffa L."/>
            <person name="Karanyi Z."/>
            <person name="Krasevec N."/>
            <person name="Kuo A."/>
            <person name="Kusch H."/>
            <person name="LaButti K."/>
            <person name="Lagendijk E.L."/>
            <person name="Lapidus A."/>
            <person name="Levasseur A."/>
            <person name="Lindquist E."/>
            <person name="Lipzen A."/>
            <person name="Logrieco A.F."/>
            <person name="MacCabe A."/>
            <person name="Maekelae M.R."/>
            <person name="Malavazi I."/>
            <person name="Melin P."/>
            <person name="Meyer V."/>
            <person name="Mielnichuk N."/>
            <person name="Miskei M."/>
            <person name="Molnar A.P."/>
            <person name="Mule G."/>
            <person name="Ngan C.Y."/>
            <person name="Orejas M."/>
            <person name="Orosz E."/>
            <person name="Ouedraogo J.P."/>
            <person name="Overkamp K.M."/>
            <person name="Park H.-S."/>
            <person name="Perrone G."/>
            <person name="Piumi F."/>
            <person name="Punt P.J."/>
            <person name="Ram A.F."/>
            <person name="Ramon A."/>
            <person name="Rauscher S."/>
            <person name="Record E."/>
            <person name="Riano-Pachon D.M."/>
            <person name="Robert V."/>
            <person name="Roehrig J."/>
            <person name="Ruller R."/>
            <person name="Salamov A."/>
            <person name="Salih N.S."/>
            <person name="Samson R.A."/>
            <person name="Sandor E."/>
            <person name="Sanguinetti M."/>
            <person name="Schuetze T."/>
            <person name="Sepcic K."/>
            <person name="Shelest E."/>
            <person name="Sherlock G."/>
            <person name="Sophianopoulou V."/>
            <person name="Squina F.M."/>
            <person name="Sun H."/>
            <person name="Susca A."/>
            <person name="Todd R.B."/>
            <person name="Tsang A."/>
            <person name="Unkles S.E."/>
            <person name="van de Wiele N."/>
            <person name="van Rossen-Uffink D."/>
            <person name="Oliveira J.V."/>
            <person name="Vesth T.C."/>
            <person name="Visser J."/>
            <person name="Yu J.-H."/>
            <person name="Zhou M."/>
            <person name="Andersen M.R."/>
            <person name="Archer D.B."/>
            <person name="Baker S.E."/>
            <person name="Benoit I."/>
            <person name="Brakhage A.A."/>
            <person name="Braus G.H."/>
            <person name="Fischer R."/>
            <person name="Frisvad J.C."/>
            <person name="Goldman G.H."/>
            <person name="Houbraken J."/>
            <person name="Oakley B."/>
            <person name="Pocsi I."/>
            <person name="Scazzocchio C."/>
            <person name="Seiboth B."/>
            <person name="vanKuyk P.A."/>
            <person name="Wortman J."/>
            <person name="Dyer P.S."/>
            <person name="Grigoriev I.V."/>
        </authorList>
    </citation>
    <scope>NUCLEOTIDE SEQUENCE [LARGE SCALE GENOMIC DNA]</scope>
    <source>
        <strain evidence="3">DTO 134E9</strain>
    </source>
</reference>
<dbReference type="STRING" id="1073089.A0A1L9RV51"/>
<evidence type="ECO:0000313" key="2">
    <source>
        <dbReference type="EMBL" id="OJJ38810.1"/>
    </source>
</evidence>
<dbReference type="RefSeq" id="XP_040692486.1">
    <property type="nucleotide sequence ID" value="XM_040827545.1"/>
</dbReference>
<dbReference type="OrthoDB" id="5313079at2759"/>
<feature type="transmembrane region" description="Helical" evidence="1">
    <location>
        <begin position="20"/>
        <end position="43"/>
    </location>
</feature>
<organism evidence="2 3">
    <name type="scientific">Aspergillus wentii DTO 134E9</name>
    <dbReference type="NCBI Taxonomy" id="1073089"/>
    <lineage>
        <taxon>Eukaryota</taxon>
        <taxon>Fungi</taxon>
        <taxon>Dikarya</taxon>
        <taxon>Ascomycota</taxon>
        <taxon>Pezizomycotina</taxon>
        <taxon>Eurotiomycetes</taxon>
        <taxon>Eurotiomycetidae</taxon>
        <taxon>Eurotiales</taxon>
        <taxon>Aspergillaceae</taxon>
        <taxon>Aspergillus</taxon>
        <taxon>Aspergillus subgen. Cremei</taxon>
    </lineage>
</organism>
<dbReference type="InterPro" id="IPR036305">
    <property type="entry name" value="RGS_sf"/>
</dbReference>
<keyword evidence="3" id="KW-1185">Reference proteome</keyword>
<dbReference type="EMBL" id="KV878210">
    <property type="protein sequence ID" value="OJJ38810.1"/>
    <property type="molecule type" value="Genomic_DNA"/>
</dbReference>
<feature type="transmembrane region" description="Helical" evidence="1">
    <location>
        <begin position="55"/>
        <end position="76"/>
    </location>
</feature>